<dbReference type="AlphaFoldDB" id="A0A397VTH8"/>
<evidence type="ECO:0000313" key="3">
    <source>
        <dbReference type="EMBL" id="RIB24647.1"/>
    </source>
</evidence>
<protein>
    <recommendedName>
        <fullName evidence="5">TLD-domain-containing protein</fullName>
    </recommendedName>
</protein>
<dbReference type="InterPro" id="IPR000210">
    <property type="entry name" value="BTB/POZ_dom"/>
</dbReference>
<dbReference type="Proteomes" id="UP000266673">
    <property type="component" value="Unassembled WGS sequence"/>
</dbReference>
<feature type="domain" description="TLDc" evidence="2">
    <location>
        <begin position="305"/>
        <end position="486"/>
    </location>
</feature>
<dbReference type="GO" id="GO:0005737">
    <property type="term" value="C:cytoplasm"/>
    <property type="evidence" value="ECO:0007669"/>
    <property type="project" value="TreeGrafter"/>
</dbReference>
<dbReference type="InterPro" id="IPR006571">
    <property type="entry name" value="TLDc_dom"/>
</dbReference>
<dbReference type="InterPro" id="IPR011705">
    <property type="entry name" value="BACK"/>
</dbReference>
<dbReference type="Gene3D" id="3.30.710.10">
    <property type="entry name" value="Potassium Channel Kv1.1, Chain A"/>
    <property type="match status" value="1"/>
</dbReference>
<feature type="domain" description="BTB" evidence="1">
    <location>
        <begin position="23"/>
        <end position="95"/>
    </location>
</feature>
<dbReference type="EMBL" id="QKWP01000208">
    <property type="protein sequence ID" value="RIB24647.1"/>
    <property type="molecule type" value="Genomic_DNA"/>
</dbReference>
<reference evidence="3 4" key="1">
    <citation type="submission" date="2018-06" db="EMBL/GenBank/DDBJ databases">
        <title>Comparative genomics reveals the genomic features of Rhizophagus irregularis, R. cerebriforme, R. diaphanum and Gigaspora rosea, and their symbiotic lifestyle signature.</title>
        <authorList>
            <person name="Morin E."/>
            <person name="San Clemente H."/>
            <person name="Chen E.C.H."/>
            <person name="De La Providencia I."/>
            <person name="Hainaut M."/>
            <person name="Kuo A."/>
            <person name="Kohler A."/>
            <person name="Murat C."/>
            <person name="Tang N."/>
            <person name="Roy S."/>
            <person name="Loubradou J."/>
            <person name="Henrissat B."/>
            <person name="Grigoriev I.V."/>
            <person name="Corradi N."/>
            <person name="Roux C."/>
            <person name="Martin F.M."/>
        </authorList>
    </citation>
    <scope>NUCLEOTIDE SEQUENCE [LARGE SCALE GENOMIC DNA]</scope>
    <source>
        <strain evidence="3 4">DAOM 194757</strain>
    </source>
</reference>
<dbReference type="InterPro" id="IPR052407">
    <property type="entry name" value="BTB_POZ_domain_cont_9"/>
</dbReference>
<name>A0A397VTH8_9GLOM</name>
<proteinExistence type="predicted"/>
<dbReference type="SUPFAM" id="SSF54695">
    <property type="entry name" value="POZ domain"/>
    <property type="match status" value="1"/>
</dbReference>
<dbReference type="CDD" id="cd18186">
    <property type="entry name" value="BTB_POZ_ZBTB_KLHL-like"/>
    <property type="match status" value="1"/>
</dbReference>
<dbReference type="SMART" id="SM00225">
    <property type="entry name" value="BTB"/>
    <property type="match status" value="1"/>
</dbReference>
<evidence type="ECO:0000259" key="1">
    <source>
        <dbReference type="PROSITE" id="PS50097"/>
    </source>
</evidence>
<dbReference type="PROSITE" id="PS51886">
    <property type="entry name" value="TLDC"/>
    <property type="match status" value="1"/>
</dbReference>
<dbReference type="Pfam" id="PF00651">
    <property type="entry name" value="BTB"/>
    <property type="match status" value="1"/>
</dbReference>
<evidence type="ECO:0008006" key="5">
    <source>
        <dbReference type="Google" id="ProtNLM"/>
    </source>
</evidence>
<dbReference type="Pfam" id="PF07707">
    <property type="entry name" value="BACK"/>
    <property type="match status" value="1"/>
</dbReference>
<gene>
    <name evidence="3" type="ORF">C2G38_2168066</name>
</gene>
<dbReference type="PANTHER" id="PTHR46306">
    <property type="entry name" value="BTB/POZ DOMAIN-CONTAINING PROTEIN 9"/>
    <property type="match status" value="1"/>
</dbReference>
<evidence type="ECO:0000259" key="2">
    <source>
        <dbReference type="PROSITE" id="PS51886"/>
    </source>
</evidence>
<keyword evidence="4" id="KW-1185">Reference proteome</keyword>
<dbReference type="Pfam" id="PF07534">
    <property type="entry name" value="TLD"/>
    <property type="match status" value="1"/>
</dbReference>
<dbReference type="PROSITE" id="PS50097">
    <property type="entry name" value="BTB"/>
    <property type="match status" value="1"/>
</dbReference>
<dbReference type="Gene3D" id="1.25.40.420">
    <property type="match status" value="1"/>
</dbReference>
<accession>A0A397VTH8</accession>
<sequence>MAVKFFEKLSSNYLELLEDKEDFNVIIKVGESPNTKIFQAHSAILRYRSLYFRNELANVSKDKNNTKTLDLKNVSIQQFEIVIKYIYGGIILLENNDTSFIFELMLVAYELFFDELAKHLETLLIETESHSHWLRLNFTRIYQKIFQNNKPQELQKWCNDIVVKYPEKIFDSEDFFSLQENAFVSLISRDDLQMKEVKIWNHVIEWGIAQNPGLPSDPEDWPNEKFLALKTTLRNCLPHIRYFQMSSDEFIDNVQPYQQILEKNLWKDITNKFMSPNRQVSSTILPPRVILTPKLPNRNTDPFSTVINEEHASEIASWVDRKADTYPVKNNPYEFKLLLRGTRDGFTSDSFWKLSDKQTNLVVVMKVKGTDEILGGYNPIGWDNNLDYKYKHCNDSFIFSLKNGTIQTSILSRVINPNNAIFCVASCGPIFGGKLGSGDLVMCNNCDQDRNCYNQKISYEKKIKIPINNDEVTWFSLEEYEIFQINKGP</sequence>
<dbReference type="PANTHER" id="PTHR46306:SF1">
    <property type="entry name" value="BTB_POZ DOMAIN-CONTAINING PROTEIN 9"/>
    <property type="match status" value="1"/>
</dbReference>
<organism evidence="3 4">
    <name type="scientific">Gigaspora rosea</name>
    <dbReference type="NCBI Taxonomy" id="44941"/>
    <lineage>
        <taxon>Eukaryota</taxon>
        <taxon>Fungi</taxon>
        <taxon>Fungi incertae sedis</taxon>
        <taxon>Mucoromycota</taxon>
        <taxon>Glomeromycotina</taxon>
        <taxon>Glomeromycetes</taxon>
        <taxon>Diversisporales</taxon>
        <taxon>Gigasporaceae</taxon>
        <taxon>Gigaspora</taxon>
    </lineage>
</organism>
<dbReference type="InterPro" id="IPR011333">
    <property type="entry name" value="SKP1/BTB/POZ_sf"/>
</dbReference>
<dbReference type="OrthoDB" id="2308618at2759"/>
<evidence type="ECO:0000313" key="4">
    <source>
        <dbReference type="Proteomes" id="UP000266673"/>
    </source>
</evidence>
<comment type="caution">
    <text evidence="3">The sequence shown here is derived from an EMBL/GenBank/DDBJ whole genome shotgun (WGS) entry which is preliminary data.</text>
</comment>